<organism evidence="1">
    <name type="scientific">Castellaniella ginsengisoli</name>
    <dbReference type="NCBI Taxonomy" id="546114"/>
    <lineage>
        <taxon>Bacteria</taxon>
        <taxon>Pseudomonadati</taxon>
        <taxon>Pseudomonadota</taxon>
        <taxon>Betaproteobacteria</taxon>
        <taxon>Burkholderiales</taxon>
        <taxon>Alcaligenaceae</taxon>
        <taxon>Castellaniella</taxon>
    </lineage>
</organism>
<evidence type="ECO:0000313" key="2">
    <source>
        <dbReference type="EMBL" id="XDJ77886.1"/>
    </source>
</evidence>
<dbReference type="EMBL" id="CP158258">
    <property type="protein sequence ID" value="XDJ57485.1"/>
    <property type="molecule type" value="Genomic_DNA"/>
</dbReference>
<dbReference type="AlphaFoldDB" id="A0AB39DTW3"/>
<dbReference type="RefSeq" id="WP_368648404.1">
    <property type="nucleotide sequence ID" value="NZ_CP158258.1"/>
</dbReference>
<protein>
    <submittedName>
        <fullName evidence="1">Uncharacterized protein</fullName>
    </submittedName>
</protein>
<name>A0AB39DTW3_9BURK</name>
<sequence length="66" mass="6970">MKTVKNLNVDQVTAAIEADAGQALPGLRDALTEAKSGQVAQTHSPAQIAKRRSRSVACTQAVRKVL</sequence>
<dbReference type="EMBL" id="CP158265">
    <property type="protein sequence ID" value="XDJ77886.1"/>
    <property type="molecule type" value="Genomic_DNA"/>
</dbReference>
<proteinExistence type="predicted"/>
<accession>A0AB39DTW3</accession>
<evidence type="ECO:0000313" key="1">
    <source>
        <dbReference type="EMBL" id="XDJ57485.1"/>
    </source>
</evidence>
<gene>
    <name evidence="1" type="ORF">ABRY90_09340</name>
    <name evidence="2" type="ORF">ABRZ10_03495</name>
</gene>
<reference evidence="1" key="1">
    <citation type="submission" date="2024-05" db="EMBL/GenBank/DDBJ databases">
        <authorList>
            <person name="Luo Y.-C."/>
            <person name="Nicholds J."/>
            <person name="Mortimer T."/>
            <person name="Maboni G."/>
        </authorList>
    </citation>
    <scope>NUCLEOTIDE SEQUENCE</scope>
    <source>
        <strain evidence="2">143769</strain>
        <strain evidence="1">148131</strain>
    </source>
</reference>